<evidence type="ECO:0000313" key="2">
    <source>
        <dbReference type="Proteomes" id="UP001055879"/>
    </source>
</evidence>
<comment type="caution">
    <text evidence="1">The sequence shown here is derived from an EMBL/GenBank/DDBJ whole genome shotgun (WGS) entry which is preliminary data.</text>
</comment>
<protein>
    <submittedName>
        <fullName evidence="1">Uncharacterized protein</fullName>
    </submittedName>
</protein>
<name>A0ACB8YIL1_ARCLA</name>
<organism evidence="1 2">
    <name type="scientific">Arctium lappa</name>
    <name type="common">Greater burdock</name>
    <name type="synonym">Lappa major</name>
    <dbReference type="NCBI Taxonomy" id="4217"/>
    <lineage>
        <taxon>Eukaryota</taxon>
        <taxon>Viridiplantae</taxon>
        <taxon>Streptophyta</taxon>
        <taxon>Embryophyta</taxon>
        <taxon>Tracheophyta</taxon>
        <taxon>Spermatophyta</taxon>
        <taxon>Magnoliopsida</taxon>
        <taxon>eudicotyledons</taxon>
        <taxon>Gunneridae</taxon>
        <taxon>Pentapetalae</taxon>
        <taxon>asterids</taxon>
        <taxon>campanulids</taxon>
        <taxon>Asterales</taxon>
        <taxon>Asteraceae</taxon>
        <taxon>Carduoideae</taxon>
        <taxon>Cardueae</taxon>
        <taxon>Arctiinae</taxon>
        <taxon>Arctium</taxon>
    </lineage>
</organism>
<sequence length="185" mass="21868">MKTPTNICYFMGENGRTEHEIYTIPFEEYTDEQRKRFEVDKLTKAFILQRIFEEISKEISVSLDNRKATGKQLWEHLEKIMMGPNMSSRVKFLETENSELKRRISDLEVQIFQIQQAASVESSEEQIELLKDTNVELQKQISDLEQKHAQDKSEFEKSFPKKFSDFSRKCADEKKEVELKCIKLS</sequence>
<gene>
    <name evidence="1" type="ORF">L6452_34815</name>
</gene>
<proteinExistence type="predicted"/>
<reference evidence="2" key="1">
    <citation type="journal article" date="2022" name="Mol. Ecol. Resour.">
        <title>The genomes of chicory, endive, great burdock and yacon provide insights into Asteraceae palaeo-polyploidization history and plant inulin production.</title>
        <authorList>
            <person name="Fan W."/>
            <person name="Wang S."/>
            <person name="Wang H."/>
            <person name="Wang A."/>
            <person name="Jiang F."/>
            <person name="Liu H."/>
            <person name="Zhao H."/>
            <person name="Xu D."/>
            <person name="Zhang Y."/>
        </authorList>
    </citation>
    <scope>NUCLEOTIDE SEQUENCE [LARGE SCALE GENOMIC DNA]</scope>
    <source>
        <strain evidence="2">cv. Niubang</strain>
    </source>
</reference>
<evidence type="ECO:0000313" key="1">
    <source>
        <dbReference type="EMBL" id="KAI3685567.1"/>
    </source>
</evidence>
<keyword evidence="2" id="KW-1185">Reference proteome</keyword>
<reference evidence="1 2" key="2">
    <citation type="journal article" date="2022" name="Mol. Ecol. Resour.">
        <title>The genomes of chicory, endive, great burdock and yacon provide insights into Asteraceae paleo-polyploidization history and plant inulin production.</title>
        <authorList>
            <person name="Fan W."/>
            <person name="Wang S."/>
            <person name="Wang H."/>
            <person name="Wang A."/>
            <person name="Jiang F."/>
            <person name="Liu H."/>
            <person name="Zhao H."/>
            <person name="Xu D."/>
            <person name="Zhang Y."/>
        </authorList>
    </citation>
    <scope>NUCLEOTIDE SEQUENCE [LARGE SCALE GENOMIC DNA]</scope>
    <source>
        <strain evidence="2">cv. Niubang</strain>
    </source>
</reference>
<dbReference type="Proteomes" id="UP001055879">
    <property type="component" value="Linkage Group LG12"/>
</dbReference>
<dbReference type="EMBL" id="CM042058">
    <property type="protein sequence ID" value="KAI3685567.1"/>
    <property type="molecule type" value="Genomic_DNA"/>
</dbReference>
<accession>A0ACB8YIL1</accession>